<feature type="transmembrane region" description="Helical" evidence="8">
    <location>
        <begin position="413"/>
        <end position="438"/>
    </location>
</feature>
<feature type="signal peptide" evidence="9">
    <location>
        <begin position="1"/>
        <end position="23"/>
    </location>
</feature>
<evidence type="ECO:0000313" key="12">
    <source>
        <dbReference type="EMBL" id="MQA57404.1"/>
    </source>
</evidence>
<dbReference type="Gene3D" id="1.10.287.1260">
    <property type="match status" value="1"/>
</dbReference>
<dbReference type="InterPro" id="IPR049142">
    <property type="entry name" value="MS_channel_1st"/>
</dbReference>
<dbReference type="AlphaFoldDB" id="A0A7X1U7P7"/>
<sequence>MLNFKTAILLGVLLLLGSRELDAAPAPTAPAETPAKPELLVEGGLLGAITSSLDEVQDKLDLNQNLLDAWRLRADRAADEVGRLVNQPSDRSGWSVAGDFLVLSGTWLGSFVLLTLLGGWLLRRLARQRWLLARPRGQALLEYLLPYTLPALISLPLTLYVSHSLSGSVGRALALCLAYATSSGIVSTSVLLCLIVLFNVGHKRPAVRVIRDYCPKPLFLMGFLAALSDALASPQIARQLGGNITSSVAVVTGLLATVIFAVLVVRLRRPVAQLIRNRPLSQRLGQPALQESLRIFSGLWYWPILLMALVSAVNLIGAGEDSQEALRCALLTTALLIATVFLSTLLQHLFKSRSAQSIQRSSAYKERFLSLLHALLRIVMAIAFIEILGRIWGLSLFEFAQRNTVGRAISDSLSSIGLIFLVTWLLWVVLDTAIQEALKPPANKRSARQPSTRVKTILPLLRNAIKIILVVICAITTMANLGINVAPLLAGAGVVGLAIGFGSQQLVQDVITGLFIIIEDTLSVGDWVVLDSGHAGTVEGLTIRTLRLRDGKGFVHSVPFGQIKAVTNQSRQFAFAFFSVQFTYDSDVDKAIELIREAGRSISDDPFLKYSLQGGLDVFGVDKMDLNGVVLTAQFRTVSGGQYAVTRAFNQRLKKLVDNSPWVHFAQTYPQQVMLPARRLHEDEPEQDESALLLPESPRAQ</sequence>
<dbReference type="SUPFAM" id="SSF50182">
    <property type="entry name" value="Sm-like ribonucleoproteins"/>
    <property type="match status" value="1"/>
</dbReference>
<organism evidence="12 13">
    <name type="scientific">Pseudomonas piscis</name>
    <dbReference type="NCBI Taxonomy" id="2614538"/>
    <lineage>
        <taxon>Bacteria</taxon>
        <taxon>Pseudomonadati</taxon>
        <taxon>Pseudomonadota</taxon>
        <taxon>Gammaproteobacteria</taxon>
        <taxon>Pseudomonadales</taxon>
        <taxon>Pseudomonadaceae</taxon>
        <taxon>Pseudomonas</taxon>
    </lineage>
</organism>
<keyword evidence="4 8" id="KW-0812">Transmembrane</keyword>
<evidence type="ECO:0000256" key="1">
    <source>
        <dbReference type="ARBA" id="ARBA00004651"/>
    </source>
</evidence>
<feature type="chain" id="PRO_5030702877" evidence="9">
    <location>
        <begin position="24"/>
        <end position="701"/>
    </location>
</feature>
<evidence type="ECO:0000313" key="13">
    <source>
        <dbReference type="Proteomes" id="UP000486534"/>
    </source>
</evidence>
<evidence type="ECO:0000259" key="10">
    <source>
        <dbReference type="Pfam" id="PF00924"/>
    </source>
</evidence>
<proteinExistence type="inferred from homology"/>
<dbReference type="GO" id="GO:0008381">
    <property type="term" value="F:mechanosensitive monoatomic ion channel activity"/>
    <property type="evidence" value="ECO:0007669"/>
    <property type="project" value="InterPro"/>
</dbReference>
<feature type="transmembrane region" description="Helical" evidence="8">
    <location>
        <begin position="329"/>
        <end position="350"/>
    </location>
</feature>
<gene>
    <name evidence="12" type="ORF">GDH07_29195</name>
</gene>
<feature type="domain" description="Mechanosensitive ion channel transmembrane helices 2/3" evidence="11">
    <location>
        <begin position="463"/>
        <end position="504"/>
    </location>
</feature>
<dbReference type="RefSeq" id="WP_343038354.1">
    <property type="nucleotide sequence ID" value="NZ_CP191492.1"/>
</dbReference>
<dbReference type="EMBL" id="WHUV01000007">
    <property type="protein sequence ID" value="MQA57404.1"/>
    <property type="molecule type" value="Genomic_DNA"/>
</dbReference>
<evidence type="ECO:0000256" key="9">
    <source>
        <dbReference type="SAM" id="SignalP"/>
    </source>
</evidence>
<dbReference type="InterPro" id="IPR010920">
    <property type="entry name" value="LSM_dom_sf"/>
</dbReference>
<dbReference type="InterPro" id="IPR011066">
    <property type="entry name" value="MscS_channel_C_sf"/>
</dbReference>
<accession>A0A7X1U7P7</accession>
<evidence type="ECO:0000256" key="2">
    <source>
        <dbReference type="ARBA" id="ARBA00008017"/>
    </source>
</evidence>
<dbReference type="SUPFAM" id="SSF82861">
    <property type="entry name" value="Mechanosensitive channel protein MscS (YggB), transmembrane region"/>
    <property type="match status" value="1"/>
</dbReference>
<dbReference type="PANTHER" id="PTHR30460">
    <property type="entry name" value="MODERATE CONDUCTANCE MECHANOSENSITIVE CHANNEL YBIO"/>
    <property type="match status" value="1"/>
</dbReference>
<feature type="transmembrane region" description="Helical" evidence="8">
    <location>
        <begin position="248"/>
        <end position="267"/>
    </location>
</feature>
<feature type="domain" description="Mechanosensitive ion channel MscS" evidence="10">
    <location>
        <begin position="506"/>
        <end position="571"/>
    </location>
</feature>
<dbReference type="InterPro" id="IPR045276">
    <property type="entry name" value="YbiO_bact"/>
</dbReference>
<evidence type="ECO:0000256" key="4">
    <source>
        <dbReference type="ARBA" id="ARBA00022692"/>
    </source>
</evidence>
<dbReference type="PANTHER" id="PTHR30460:SF0">
    <property type="entry name" value="MODERATE CONDUCTANCE MECHANOSENSITIVE CHANNEL YBIO"/>
    <property type="match status" value="1"/>
</dbReference>
<feature type="region of interest" description="Disordered" evidence="7">
    <location>
        <begin position="681"/>
        <end position="701"/>
    </location>
</feature>
<feature type="transmembrane region" description="Helical" evidence="8">
    <location>
        <begin position="299"/>
        <end position="317"/>
    </location>
</feature>
<comment type="similarity">
    <text evidence="2">Belongs to the MscS (TC 1.A.23) family.</text>
</comment>
<dbReference type="Pfam" id="PF00924">
    <property type="entry name" value="MS_channel_2nd"/>
    <property type="match status" value="1"/>
</dbReference>
<keyword evidence="3" id="KW-1003">Cell membrane</keyword>
<comment type="subcellular location">
    <subcellularLocation>
        <location evidence="1">Cell membrane</location>
        <topology evidence="1">Multi-pass membrane protein</topology>
    </subcellularLocation>
</comment>
<feature type="transmembrane region" description="Helical" evidence="8">
    <location>
        <begin position="143"/>
        <end position="160"/>
    </location>
</feature>
<dbReference type="Gene3D" id="2.30.30.60">
    <property type="match status" value="1"/>
</dbReference>
<dbReference type="SUPFAM" id="SSF82689">
    <property type="entry name" value="Mechanosensitive channel protein MscS (YggB), C-terminal domain"/>
    <property type="match status" value="1"/>
</dbReference>
<evidence type="ECO:0000256" key="5">
    <source>
        <dbReference type="ARBA" id="ARBA00022989"/>
    </source>
</evidence>
<evidence type="ECO:0000256" key="8">
    <source>
        <dbReference type="SAM" id="Phobius"/>
    </source>
</evidence>
<dbReference type="GO" id="GO:0005886">
    <property type="term" value="C:plasma membrane"/>
    <property type="evidence" value="ECO:0007669"/>
    <property type="project" value="UniProtKB-SubCell"/>
</dbReference>
<keyword evidence="6 8" id="KW-0472">Membrane</keyword>
<keyword evidence="5 8" id="KW-1133">Transmembrane helix</keyword>
<protein>
    <submittedName>
        <fullName evidence="12">Mechanosensitive ion channel</fullName>
    </submittedName>
</protein>
<reference evidence="12 13" key="1">
    <citation type="submission" date="2019-10" db="EMBL/GenBank/DDBJ databases">
        <title>Pseudomonas dajingensis sp. nov., isolated from the profound head ulcers of farmed Murray cod (Maccullochella peelii peelii).</title>
        <authorList>
            <person name="Liu Y."/>
        </authorList>
    </citation>
    <scope>NUCLEOTIDE SEQUENCE [LARGE SCALE GENOMIC DNA]</scope>
    <source>
        <strain evidence="12 13">MC042</strain>
    </source>
</reference>
<comment type="caution">
    <text evidence="12">The sequence shown here is derived from an EMBL/GenBank/DDBJ whole genome shotgun (WGS) entry which is preliminary data.</text>
</comment>
<feature type="transmembrane region" description="Helical" evidence="8">
    <location>
        <begin position="459"/>
        <end position="479"/>
    </location>
</feature>
<dbReference type="InterPro" id="IPR011014">
    <property type="entry name" value="MscS_channel_TM-2"/>
</dbReference>
<evidence type="ECO:0000256" key="6">
    <source>
        <dbReference type="ARBA" id="ARBA00023136"/>
    </source>
</evidence>
<evidence type="ECO:0000256" key="3">
    <source>
        <dbReference type="ARBA" id="ARBA00022475"/>
    </source>
</evidence>
<dbReference type="Gene3D" id="3.30.70.100">
    <property type="match status" value="1"/>
</dbReference>
<evidence type="ECO:0000256" key="7">
    <source>
        <dbReference type="SAM" id="MobiDB-lite"/>
    </source>
</evidence>
<feature type="transmembrane region" description="Helical" evidence="8">
    <location>
        <begin position="100"/>
        <end position="122"/>
    </location>
</feature>
<feature type="transmembrane region" description="Helical" evidence="8">
    <location>
        <begin position="172"/>
        <end position="198"/>
    </location>
</feature>
<name>A0A7X1U7P7_9PSED</name>
<evidence type="ECO:0000259" key="11">
    <source>
        <dbReference type="Pfam" id="PF21088"/>
    </source>
</evidence>
<keyword evidence="9" id="KW-0732">Signal</keyword>
<dbReference type="Pfam" id="PF21088">
    <property type="entry name" value="MS_channel_1st"/>
    <property type="match status" value="1"/>
</dbReference>
<dbReference type="InterPro" id="IPR023408">
    <property type="entry name" value="MscS_beta-dom_sf"/>
</dbReference>
<feature type="transmembrane region" description="Helical" evidence="8">
    <location>
        <begin position="218"/>
        <end position="236"/>
    </location>
</feature>
<dbReference type="InterPro" id="IPR006685">
    <property type="entry name" value="MscS_channel_2nd"/>
</dbReference>
<feature type="transmembrane region" description="Helical" evidence="8">
    <location>
        <begin position="371"/>
        <end position="393"/>
    </location>
</feature>
<dbReference type="Proteomes" id="UP000486534">
    <property type="component" value="Unassembled WGS sequence"/>
</dbReference>